<dbReference type="Proteomes" id="UP000218811">
    <property type="component" value="Unassembled WGS sequence"/>
</dbReference>
<evidence type="ECO:0000256" key="1">
    <source>
        <dbReference type="ARBA" id="ARBA00007462"/>
    </source>
</evidence>
<proteinExistence type="inferred from homology"/>
<sequence>MPLTKRRKLSPPGDVSEEEASVHSDAEASSSGASGSDAGPESDDAGSSPDTEDEIAEAKRAKSKKTLKRKRRATDATHFGATLQSLLSTDAPSALPLSLKPSIARKRNDEKLEKKGKKILQVEKRDKEEKGRIKDVIGGWGGESERALRKVAQRGVVKLFNVIQQAQAASSAAAEELKTQRGSGKPTLPAPTFGGKGKAGKKGKQKELMPAKGTSASLAQDDFLDIIRSGGAVSKE</sequence>
<evidence type="ECO:0000313" key="4">
    <source>
        <dbReference type="Proteomes" id="UP000218811"/>
    </source>
</evidence>
<feature type="compositionally biased region" description="Basic residues" evidence="2">
    <location>
        <begin position="61"/>
        <end position="72"/>
    </location>
</feature>
<evidence type="ECO:0000313" key="3">
    <source>
        <dbReference type="EMBL" id="PCH33874.1"/>
    </source>
</evidence>
<organism evidence="3 4">
    <name type="scientific">Wolfiporia cocos (strain MD-104)</name>
    <name type="common">Brown rot fungus</name>
    <dbReference type="NCBI Taxonomy" id="742152"/>
    <lineage>
        <taxon>Eukaryota</taxon>
        <taxon>Fungi</taxon>
        <taxon>Dikarya</taxon>
        <taxon>Basidiomycota</taxon>
        <taxon>Agaricomycotina</taxon>
        <taxon>Agaricomycetes</taxon>
        <taxon>Polyporales</taxon>
        <taxon>Phaeolaceae</taxon>
        <taxon>Wolfiporia</taxon>
    </lineage>
</organism>
<feature type="region of interest" description="Disordered" evidence="2">
    <location>
        <begin position="1"/>
        <end position="79"/>
    </location>
</feature>
<dbReference type="OrthoDB" id="20949at2759"/>
<feature type="compositionally biased region" description="Acidic residues" evidence="2">
    <location>
        <begin position="40"/>
        <end position="55"/>
    </location>
</feature>
<reference evidence="3 4" key="1">
    <citation type="journal article" date="2012" name="Science">
        <title>The Paleozoic origin of enzymatic lignin decomposition reconstructed from 31 fungal genomes.</title>
        <authorList>
            <person name="Floudas D."/>
            <person name="Binder M."/>
            <person name="Riley R."/>
            <person name="Barry K."/>
            <person name="Blanchette R.A."/>
            <person name="Henrissat B."/>
            <person name="Martinez A.T."/>
            <person name="Otillar R."/>
            <person name="Spatafora J.W."/>
            <person name="Yadav J.S."/>
            <person name="Aerts A."/>
            <person name="Benoit I."/>
            <person name="Boyd A."/>
            <person name="Carlson A."/>
            <person name="Copeland A."/>
            <person name="Coutinho P.M."/>
            <person name="de Vries R.P."/>
            <person name="Ferreira P."/>
            <person name="Findley K."/>
            <person name="Foster B."/>
            <person name="Gaskell J."/>
            <person name="Glotzer D."/>
            <person name="Gorecki P."/>
            <person name="Heitman J."/>
            <person name="Hesse C."/>
            <person name="Hori C."/>
            <person name="Igarashi K."/>
            <person name="Jurgens J.A."/>
            <person name="Kallen N."/>
            <person name="Kersten P."/>
            <person name="Kohler A."/>
            <person name="Kuees U."/>
            <person name="Kumar T.K.A."/>
            <person name="Kuo A."/>
            <person name="LaButti K."/>
            <person name="Larrondo L.F."/>
            <person name="Lindquist E."/>
            <person name="Ling A."/>
            <person name="Lombard V."/>
            <person name="Lucas S."/>
            <person name="Lundell T."/>
            <person name="Martin R."/>
            <person name="McLaughlin D.J."/>
            <person name="Morgenstern I."/>
            <person name="Morin E."/>
            <person name="Murat C."/>
            <person name="Nagy L.G."/>
            <person name="Nolan M."/>
            <person name="Ohm R.A."/>
            <person name="Patyshakuliyeva A."/>
            <person name="Rokas A."/>
            <person name="Ruiz-Duenas F.J."/>
            <person name="Sabat G."/>
            <person name="Salamov A."/>
            <person name="Samejima M."/>
            <person name="Schmutz J."/>
            <person name="Slot J.C."/>
            <person name="St John F."/>
            <person name="Stenlid J."/>
            <person name="Sun H."/>
            <person name="Sun S."/>
            <person name="Syed K."/>
            <person name="Tsang A."/>
            <person name="Wiebenga A."/>
            <person name="Young D."/>
            <person name="Pisabarro A."/>
            <person name="Eastwood D.C."/>
            <person name="Martin F."/>
            <person name="Cullen D."/>
            <person name="Grigoriev I.V."/>
            <person name="Hibbett D.S."/>
        </authorList>
    </citation>
    <scope>NUCLEOTIDE SEQUENCE [LARGE SCALE GENOMIC DNA]</scope>
    <source>
        <strain evidence="3 4">MD-104</strain>
    </source>
</reference>
<dbReference type="PANTHER" id="PTHR13245:SF14">
    <property type="entry name" value="RRP15-LIKE PROTEIN"/>
    <property type="match status" value="1"/>
</dbReference>
<dbReference type="AlphaFoldDB" id="A0A2H3JB25"/>
<dbReference type="OMA" id="DFFNMIR"/>
<feature type="compositionally biased region" description="Low complexity" evidence="2">
    <location>
        <begin position="27"/>
        <end position="39"/>
    </location>
</feature>
<keyword evidence="4" id="KW-1185">Reference proteome</keyword>
<evidence type="ECO:0000256" key="2">
    <source>
        <dbReference type="SAM" id="MobiDB-lite"/>
    </source>
</evidence>
<dbReference type="Pfam" id="PF07890">
    <property type="entry name" value="Rrp15p"/>
    <property type="match status" value="1"/>
</dbReference>
<comment type="similarity">
    <text evidence="1">Belongs to the RRP15 family.</text>
</comment>
<protein>
    <recommendedName>
        <fullName evidence="5">Rrp15p-domain-containing protein</fullName>
    </recommendedName>
</protein>
<dbReference type="GO" id="GO:0000470">
    <property type="term" value="P:maturation of LSU-rRNA"/>
    <property type="evidence" value="ECO:0007669"/>
    <property type="project" value="TreeGrafter"/>
</dbReference>
<dbReference type="GO" id="GO:0030687">
    <property type="term" value="C:preribosome, large subunit precursor"/>
    <property type="evidence" value="ECO:0007669"/>
    <property type="project" value="TreeGrafter"/>
</dbReference>
<gene>
    <name evidence="3" type="ORF">WOLCODRAFT_135366</name>
</gene>
<dbReference type="InterPro" id="IPR012459">
    <property type="entry name" value="Rrp15"/>
</dbReference>
<feature type="region of interest" description="Disordered" evidence="2">
    <location>
        <begin position="171"/>
        <end position="214"/>
    </location>
</feature>
<dbReference type="PANTHER" id="PTHR13245">
    <property type="entry name" value="RRP15-LIKE PROTEIN"/>
    <property type="match status" value="1"/>
</dbReference>
<evidence type="ECO:0008006" key="5">
    <source>
        <dbReference type="Google" id="ProtNLM"/>
    </source>
</evidence>
<dbReference type="STRING" id="742152.A0A2H3JB25"/>
<name>A0A2H3JB25_WOLCO</name>
<accession>A0A2H3JB25</accession>
<dbReference type="EMBL" id="KB467831">
    <property type="protein sequence ID" value="PCH33874.1"/>
    <property type="molecule type" value="Genomic_DNA"/>
</dbReference>
<dbReference type="GO" id="GO:0000460">
    <property type="term" value="P:maturation of 5.8S rRNA"/>
    <property type="evidence" value="ECO:0007669"/>
    <property type="project" value="TreeGrafter"/>
</dbReference>